<feature type="region of interest" description="Disordered" evidence="2">
    <location>
        <begin position="994"/>
        <end position="1053"/>
    </location>
</feature>
<sequence length="1110" mass="128666">MEDVSELRNRKLCRYFRGVAKVHLDDLDFEHPLFQKEHRPVSQRVLNCLRQAFEKEGLQRYEPKNWIDALVDPQHLASVLAENGLTELGNEVESIPILRMGPINCLQGIHRTLAASGLLQQNDRWWFVRLYSNDLPTDMCIEIIEESLHEQQYSDGDIFRKIRTYHKQGDEKSERKWWARLSNTKQKDLKQLFKSPELTDAFDNLVEMPGMWQSFQLGTLHRLLTLHCDEELLRYLTRIADVWGGVLRAANIPPEAVDNVTIAKLELLAPSVSDGDLMRVEGLIRSGEVFPSITNAQKRDAILSALLLTPGLIPTLTSFFENLKYLEPCCYILKKLLPGKEKRTIFQSLAASYIAPKEQLLEYSTGSRLRSILWAFCMRHFPSMTETAPRKVVGKAKPSKSSNSALWHYLGDLAIKLGFRTPQALELQRQNPYESLAQQLLRSLRPASPPDMRHVLRVAAACKEIEDDPKVREWPNLTATDHLPREKRCGRPFEDDFLLDSNFLFVPTIYEIEETKGPEISSLFVKRDLFISFLGNKYTLQPTQNAEADEYSSSATRSFALESPPGTSIQGSARDEYRFQELSEALDEERRQTDPLRRLKQMEDSISSLTGEIEERGHTSRMLEIQISELTARCDDFRSRETTLNAHIQEREELFQVKHDRLRSMNIELEKGMAEKEDQLQARSTAYEEEKVELKRQLETCQILNDQLNEELDRGKILQREGHDKTRKLQEHIECLQNFLVEAEQTRDAKVRQLREQQSEIDQLRAKIRNGRIADEQRREKESKLEQNHDELQRRWQESARRETYLELAVKELKSTTELLREERSRLSSECSKLQADFEDSKKQSLELIDDRERLEGTLNNTIKNKDDHIRVLEEQVKNLERQAELHQRQGTPELTELLSMSVEGESTVVGIFVITVRTGEFWIQIPAQSPATKIERVLRVIASLEHTKPEPWEILCNRKALSEADRCDVEHIVSAIRKQRFIYAGPRSMMQIDSTTPDWQRRHSQHSQHSQHQVFKPRKRKELAQGPESEVHGDGKQSASTRTARNPEGDNQIEDVQASLYRVRTELITTRPGEGSELAWRDTFSEHGGRRKKLHHMVLYDSEMRDQPT</sequence>
<organism evidence="3 4">
    <name type="scientific">Macrophomina phaseolina</name>
    <dbReference type="NCBI Taxonomy" id="35725"/>
    <lineage>
        <taxon>Eukaryota</taxon>
        <taxon>Fungi</taxon>
        <taxon>Dikarya</taxon>
        <taxon>Ascomycota</taxon>
        <taxon>Pezizomycotina</taxon>
        <taxon>Dothideomycetes</taxon>
        <taxon>Dothideomycetes incertae sedis</taxon>
        <taxon>Botryosphaeriales</taxon>
        <taxon>Botryosphaeriaceae</taxon>
        <taxon>Macrophomina</taxon>
    </lineage>
</organism>
<accession>A0ABQ8FT28</accession>
<dbReference type="InterPro" id="IPR022198">
    <property type="entry name" value="DUF3723"/>
</dbReference>
<feature type="coiled-coil region" evidence="1">
    <location>
        <begin position="740"/>
        <end position="774"/>
    </location>
</feature>
<feature type="coiled-coil region" evidence="1">
    <location>
        <begin position="863"/>
        <end position="890"/>
    </location>
</feature>
<evidence type="ECO:0000313" key="4">
    <source>
        <dbReference type="Proteomes" id="UP000774617"/>
    </source>
</evidence>
<evidence type="ECO:0000256" key="1">
    <source>
        <dbReference type="SAM" id="Coils"/>
    </source>
</evidence>
<name>A0ABQ8FT28_9PEZI</name>
<keyword evidence="1" id="KW-0175">Coiled coil</keyword>
<feature type="coiled-coil region" evidence="1">
    <location>
        <begin position="810"/>
        <end position="837"/>
    </location>
</feature>
<keyword evidence="4" id="KW-1185">Reference proteome</keyword>
<proteinExistence type="predicted"/>
<feature type="coiled-coil region" evidence="1">
    <location>
        <begin position="677"/>
        <end position="714"/>
    </location>
</feature>
<reference evidence="3 4" key="1">
    <citation type="journal article" date="2021" name="Nat. Commun.">
        <title>Genetic determinants of endophytism in the Arabidopsis root mycobiome.</title>
        <authorList>
            <person name="Mesny F."/>
            <person name="Miyauchi S."/>
            <person name="Thiergart T."/>
            <person name="Pickel B."/>
            <person name="Atanasova L."/>
            <person name="Karlsson M."/>
            <person name="Huettel B."/>
            <person name="Barry K.W."/>
            <person name="Haridas S."/>
            <person name="Chen C."/>
            <person name="Bauer D."/>
            <person name="Andreopoulos W."/>
            <person name="Pangilinan J."/>
            <person name="LaButti K."/>
            <person name="Riley R."/>
            <person name="Lipzen A."/>
            <person name="Clum A."/>
            <person name="Drula E."/>
            <person name="Henrissat B."/>
            <person name="Kohler A."/>
            <person name="Grigoriev I.V."/>
            <person name="Martin F.M."/>
            <person name="Hacquard S."/>
        </authorList>
    </citation>
    <scope>NUCLEOTIDE SEQUENCE [LARGE SCALE GENOMIC DNA]</scope>
    <source>
        <strain evidence="3 4">MPI-SDFR-AT-0080</strain>
    </source>
</reference>
<comment type="caution">
    <text evidence="3">The sequence shown here is derived from an EMBL/GenBank/DDBJ whole genome shotgun (WGS) entry which is preliminary data.</text>
</comment>
<dbReference type="Pfam" id="PF12520">
    <property type="entry name" value="DUF3723"/>
    <property type="match status" value="1"/>
</dbReference>
<evidence type="ECO:0000256" key="2">
    <source>
        <dbReference type="SAM" id="MobiDB-lite"/>
    </source>
</evidence>
<gene>
    <name evidence="3" type="ORF">B0J12DRAFT_733153</name>
</gene>
<protein>
    <submittedName>
        <fullName evidence="3">Uncharacterized protein</fullName>
    </submittedName>
</protein>
<dbReference type="Proteomes" id="UP000774617">
    <property type="component" value="Unassembled WGS sequence"/>
</dbReference>
<evidence type="ECO:0000313" key="3">
    <source>
        <dbReference type="EMBL" id="KAH7025346.1"/>
    </source>
</evidence>
<dbReference type="EMBL" id="JAGTJR010000061">
    <property type="protein sequence ID" value="KAH7025346.1"/>
    <property type="molecule type" value="Genomic_DNA"/>
</dbReference>